<feature type="compositionally biased region" description="Basic and acidic residues" evidence="7">
    <location>
        <begin position="1456"/>
        <end position="1466"/>
    </location>
</feature>
<keyword evidence="3 8" id="KW-0732">Signal</keyword>
<dbReference type="Gene3D" id="2.60.120.200">
    <property type="match status" value="2"/>
</dbReference>
<evidence type="ECO:0000256" key="7">
    <source>
        <dbReference type="SAM" id="MobiDB-lite"/>
    </source>
</evidence>
<proteinExistence type="predicted"/>
<evidence type="ECO:0000313" key="11">
    <source>
        <dbReference type="EMBL" id="OWF40856.1"/>
    </source>
</evidence>
<dbReference type="Pfam" id="PF00090">
    <property type="entry name" value="TSP_1"/>
    <property type="match status" value="8"/>
</dbReference>
<feature type="chain" id="PRO_5012419721" evidence="8">
    <location>
        <begin position="21"/>
        <end position="1748"/>
    </location>
</feature>
<dbReference type="CDD" id="cd00110">
    <property type="entry name" value="LamG"/>
    <property type="match status" value="1"/>
</dbReference>
<keyword evidence="12" id="KW-1185">Reference proteome</keyword>
<keyword evidence="2" id="KW-0964">Secreted</keyword>
<dbReference type="InterPro" id="IPR000884">
    <property type="entry name" value="TSP1_rpt"/>
</dbReference>
<feature type="region of interest" description="Disordered" evidence="7">
    <location>
        <begin position="1222"/>
        <end position="1296"/>
    </location>
</feature>
<comment type="caution">
    <text evidence="6">Lacks conserved residue(s) required for the propagation of feature annotation.</text>
</comment>
<feature type="compositionally biased region" description="Low complexity" evidence="7">
    <location>
        <begin position="1702"/>
        <end position="1724"/>
    </location>
</feature>
<dbReference type="InterPro" id="IPR052065">
    <property type="entry name" value="Compl_asym_regulator"/>
</dbReference>
<evidence type="ECO:0000259" key="10">
    <source>
        <dbReference type="PROSITE" id="PS50835"/>
    </source>
</evidence>
<feature type="compositionally biased region" description="Low complexity" evidence="7">
    <location>
        <begin position="1565"/>
        <end position="1577"/>
    </location>
</feature>
<evidence type="ECO:0000256" key="6">
    <source>
        <dbReference type="PROSITE-ProRule" id="PRU00122"/>
    </source>
</evidence>
<evidence type="ECO:0000256" key="8">
    <source>
        <dbReference type="SAM" id="SignalP"/>
    </source>
</evidence>
<comment type="subcellular location">
    <subcellularLocation>
        <location evidence="1">Secreted</location>
    </subcellularLocation>
</comment>
<dbReference type="PROSITE" id="PS50025">
    <property type="entry name" value="LAM_G_DOMAIN"/>
    <property type="match status" value="2"/>
</dbReference>
<protein>
    <submittedName>
        <fullName evidence="11">Hemicentin-1</fullName>
    </submittedName>
</protein>
<feature type="domain" description="Laminin G" evidence="9">
    <location>
        <begin position="863"/>
        <end position="1055"/>
    </location>
</feature>
<dbReference type="InterPro" id="IPR001791">
    <property type="entry name" value="Laminin_G"/>
</dbReference>
<feature type="region of interest" description="Disordered" evidence="7">
    <location>
        <begin position="1312"/>
        <end position="1517"/>
    </location>
</feature>
<keyword evidence="5" id="KW-1015">Disulfide bond</keyword>
<keyword evidence="4" id="KW-0677">Repeat</keyword>
<evidence type="ECO:0000313" key="12">
    <source>
        <dbReference type="Proteomes" id="UP000242188"/>
    </source>
</evidence>
<evidence type="ECO:0000256" key="4">
    <source>
        <dbReference type="ARBA" id="ARBA00022737"/>
    </source>
</evidence>
<dbReference type="SMART" id="SM00282">
    <property type="entry name" value="LamG"/>
    <property type="match status" value="2"/>
</dbReference>
<feature type="region of interest" description="Disordered" evidence="7">
    <location>
        <begin position="1549"/>
        <end position="1654"/>
    </location>
</feature>
<evidence type="ECO:0000259" key="9">
    <source>
        <dbReference type="PROSITE" id="PS50025"/>
    </source>
</evidence>
<feature type="domain" description="Laminin G" evidence="9">
    <location>
        <begin position="681"/>
        <end position="852"/>
    </location>
</feature>
<sequence length="1748" mass="194687">MKVTLLVGLQLSLHIWICTCETKQNDDLKSYENELIKKKMRSSLQYIQASDRPTFLIRCGGGSNCTTKDITNIRWLAGTAEIAKNRFWQTYSCFKAEDIKTCPVDGHWGAWSPWSKCTAGCGEEANSTRSRLCNNPHPVNEGLTCSGYNTRSSICRGKCYLSRERTAALVESEAFLTKIHQAYPRLRPLCLLGHCLYDQAVSVLQPGDAGKYWSSLQCVKYKRACPVDGDWASWTHWSTCESKCGSGIHWRVRNCTQPPPANNGLICRGPFYEEEPCVGRQCEKKDFALGIYMSDWSKFGPCSVSCGRYGVRNTRRVCLSPGKCGGLVKKNGNEIVIREPCFRGPCPADGKWSMWSLYTECSADCGKGRKIRIRTCDGIHSSDSAFCTGQSVNVTLCENRCKKDPTLVNGTAPVTASPFVPVQKVPPKVWKLDPQHPYVYELEPDRLGHFTHWSAWSRCSKSCETGQKLRSRKCTVAGRCFGEVRQTLFCNTDKCQVNGGWSKWLAWSHCTVTCERGYRLRYRKCDNPPPQFGGTCFGKSRQFRKCDLGTCKGPQLDYGHWAKWASCSKQCGVGVRLRSRNCHLKISMKLFRVISLLPHRRMLCHLKSKMWGSCGQMPCQVAGDWAHWGSWSACSHSCGGGLHFRDRTCTDPAPLYGGKHCKGHGSEMTPCFHGPCPDREDTGVRLNGSSGLLYSPFHKPQSYLSLHLLLQPLRPHGTIVYRSRACNVGKCRHSVTVSLVDGKPHVVGVNRESRITIKSNTTLQVREWHTVYVYLSQYHGFLRVNNGAHLRAEYHPKPSVQVNYDSGMTLGAKTDNGFVGVIAEANVNFQMLSLRRVSGWNGNGMPEDDWLTQSVHVDPVTKYPKFYSDTFIKLSISDIKRLNIQMSIWPQQLEGLVLFNEGRIPGSFVYLIIHKGVLRFCFNCGQLSVCENVQDVESMRWYRVSIIVSGIMSSIRINLGKAVQLTSPGLPYYTGSHVFVGGGESQDWVIFTAITGTDRGFSGTFHEVTINGQHYTLRTQPLENSRGFMNTEGVSSTEKIMEILERSDSKVVLRCDFSHYAHSESDVYVEWFNVDKKIKSSPDRKITPRLPGNSYLGALTLSAKHHGSGLYVCMIRHKGRLTNHIAFVLTRDNTDLVYDMAIMEVTGEQDFLIFMAIFAMLALIFSTCRMFQLAKEDGIRPMLEKLKQFRARSSNKDTVETEFRQPPGIDDLYKAEMIPEGVANEPVGDSNDDTKDSQDKDSEIVETPETENIAIDLHSSYSCEDDGNEGQQPITPSFQSIPNHPSMHGTSGAVLHQPSTISHGARISSVTLYDPQSARSNINDDEIPRRSSALPRDPQSARSNINDDGIPRRLSVKLRDPQSARSYINDDEISRRSSALLRDPQSARSNINDDEIPRRSSALLRDPQSARRNINDDEIPRRSSALPRGPQSARSNINDDEIPRRSSVKFRSTQSAREDTIDDKIPRKTVKPRGTQSARDDIDDEILSSEIVTIDDSQYAPPDQKHETSQWSPYSSSISARGDVAKGVSSYINSQGDVSRGMSYHRASRIDDVRGVSSHTVPNTRSSFSSGERLGSSHQVPVTENNDVQPPQPQISWTHRSTHQIANGSMRSRTSPSPSRQQSSILENQLSCSLPPAGSPSPPKSPLVWTSPSHQQPDLAITVSANRSLTGKIDPQYTLPTLPSTQTLPQPPSQGNMAGEDVVTSSSEETSQDGTSSSSDQSSDLDPGTDTETSLSFPPLPTPPPPTP</sequence>
<name>A0A210PWL5_MIZYE</name>
<feature type="compositionally biased region" description="Polar residues" evidence="7">
    <location>
        <begin position="1578"/>
        <end position="1607"/>
    </location>
</feature>
<evidence type="ECO:0000256" key="5">
    <source>
        <dbReference type="ARBA" id="ARBA00023157"/>
    </source>
</evidence>
<dbReference type="EMBL" id="NEDP02005442">
    <property type="protein sequence ID" value="OWF40856.1"/>
    <property type="molecule type" value="Genomic_DNA"/>
</dbReference>
<accession>A0A210PWL5</accession>
<dbReference type="PROSITE" id="PS50835">
    <property type="entry name" value="IG_LIKE"/>
    <property type="match status" value="1"/>
</dbReference>
<dbReference type="SUPFAM" id="SSF49899">
    <property type="entry name" value="Concanavalin A-like lectins/glucanases"/>
    <property type="match status" value="2"/>
</dbReference>
<feature type="compositionally biased region" description="Pro residues" evidence="7">
    <location>
        <begin position="1738"/>
        <end position="1748"/>
    </location>
</feature>
<gene>
    <name evidence="11" type="ORF">KP79_PYT06130</name>
</gene>
<dbReference type="PANTHER" id="PTHR22906">
    <property type="entry name" value="PROPERDIN"/>
    <property type="match status" value="1"/>
</dbReference>
<evidence type="ECO:0000256" key="2">
    <source>
        <dbReference type="ARBA" id="ARBA00022525"/>
    </source>
</evidence>
<evidence type="ECO:0000256" key="1">
    <source>
        <dbReference type="ARBA" id="ARBA00004613"/>
    </source>
</evidence>
<dbReference type="SMART" id="SM00209">
    <property type="entry name" value="TSP1"/>
    <property type="match status" value="8"/>
</dbReference>
<organism evidence="11 12">
    <name type="scientific">Mizuhopecten yessoensis</name>
    <name type="common">Japanese scallop</name>
    <name type="synonym">Patinopecten yessoensis</name>
    <dbReference type="NCBI Taxonomy" id="6573"/>
    <lineage>
        <taxon>Eukaryota</taxon>
        <taxon>Metazoa</taxon>
        <taxon>Spiralia</taxon>
        <taxon>Lophotrochozoa</taxon>
        <taxon>Mollusca</taxon>
        <taxon>Bivalvia</taxon>
        <taxon>Autobranchia</taxon>
        <taxon>Pteriomorphia</taxon>
        <taxon>Pectinida</taxon>
        <taxon>Pectinoidea</taxon>
        <taxon>Pectinidae</taxon>
        <taxon>Mizuhopecten</taxon>
    </lineage>
</organism>
<feature type="signal peptide" evidence="8">
    <location>
        <begin position="1"/>
        <end position="20"/>
    </location>
</feature>
<dbReference type="Pfam" id="PF02210">
    <property type="entry name" value="Laminin_G_2"/>
    <property type="match status" value="2"/>
</dbReference>
<dbReference type="PANTHER" id="PTHR22906:SF43">
    <property type="entry name" value="PROPERDIN"/>
    <property type="match status" value="1"/>
</dbReference>
<feature type="compositionally biased region" description="Polar residues" evidence="7">
    <location>
        <begin position="1269"/>
        <end position="1283"/>
    </location>
</feature>
<evidence type="ECO:0000256" key="3">
    <source>
        <dbReference type="ARBA" id="ARBA00022729"/>
    </source>
</evidence>
<dbReference type="Gene3D" id="2.20.100.10">
    <property type="entry name" value="Thrombospondin type-1 (TSP1) repeat"/>
    <property type="match status" value="8"/>
</dbReference>
<dbReference type="FunFam" id="2.20.100.10:FF:000002">
    <property type="entry name" value="Unc-5 netrin receptor C"/>
    <property type="match status" value="1"/>
</dbReference>
<dbReference type="OrthoDB" id="10062639at2759"/>
<reference evidence="11 12" key="1">
    <citation type="journal article" date="2017" name="Nat. Ecol. Evol.">
        <title>Scallop genome provides insights into evolution of bilaterian karyotype and development.</title>
        <authorList>
            <person name="Wang S."/>
            <person name="Zhang J."/>
            <person name="Jiao W."/>
            <person name="Li J."/>
            <person name="Xun X."/>
            <person name="Sun Y."/>
            <person name="Guo X."/>
            <person name="Huan P."/>
            <person name="Dong B."/>
            <person name="Zhang L."/>
            <person name="Hu X."/>
            <person name="Sun X."/>
            <person name="Wang J."/>
            <person name="Zhao C."/>
            <person name="Wang Y."/>
            <person name="Wang D."/>
            <person name="Huang X."/>
            <person name="Wang R."/>
            <person name="Lv J."/>
            <person name="Li Y."/>
            <person name="Zhang Z."/>
            <person name="Liu B."/>
            <person name="Lu W."/>
            <person name="Hui Y."/>
            <person name="Liang J."/>
            <person name="Zhou Z."/>
            <person name="Hou R."/>
            <person name="Li X."/>
            <person name="Liu Y."/>
            <person name="Li H."/>
            <person name="Ning X."/>
            <person name="Lin Y."/>
            <person name="Zhao L."/>
            <person name="Xing Q."/>
            <person name="Dou J."/>
            <person name="Li Y."/>
            <person name="Mao J."/>
            <person name="Guo H."/>
            <person name="Dou H."/>
            <person name="Li T."/>
            <person name="Mu C."/>
            <person name="Jiang W."/>
            <person name="Fu Q."/>
            <person name="Fu X."/>
            <person name="Miao Y."/>
            <person name="Liu J."/>
            <person name="Yu Q."/>
            <person name="Li R."/>
            <person name="Liao H."/>
            <person name="Li X."/>
            <person name="Kong Y."/>
            <person name="Jiang Z."/>
            <person name="Chourrout D."/>
            <person name="Li R."/>
            <person name="Bao Z."/>
        </authorList>
    </citation>
    <scope>NUCLEOTIDE SEQUENCE [LARGE SCALE GENOMIC DNA]</scope>
    <source>
        <strain evidence="11 12">PY_sf001</strain>
    </source>
</reference>
<dbReference type="FunFam" id="2.20.100.10:FF:000001">
    <property type="entry name" value="semaphorin-5A isoform X1"/>
    <property type="match status" value="3"/>
</dbReference>
<feature type="compositionally biased region" description="Low complexity" evidence="7">
    <location>
        <begin position="1609"/>
        <end position="1636"/>
    </location>
</feature>
<dbReference type="InterPro" id="IPR013320">
    <property type="entry name" value="ConA-like_dom_sf"/>
</dbReference>
<feature type="compositionally biased region" description="Basic and acidic residues" evidence="7">
    <location>
        <begin position="1232"/>
        <end position="1243"/>
    </location>
</feature>
<dbReference type="InterPro" id="IPR007110">
    <property type="entry name" value="Ig-like_dom"/>
</dbReference>
<feature type="domain" description="Ig-like" evidence="10">
    <location>
        <begin position="1038"/>
        <end position="1130"/>
    </location>
</feature>
<dbReference type="Proteomes" id="UP000242188">
    <property type="component" value="Unassembled WGS sequence"/>
</dbReference>
<comment type="caution">
    <text evidence="11">The sequence shown here is derived from an EMBL/GenBank/DDBJ whole genome shotgun (WGS) entry which is preliminary data.</text>
</comment>
<dbReference type="InterPro" id="IPR036383">
    <property type="entry name" value="TSP1_rpt_sf"/>
</dbReference>
<feature type="compositionally biased region" description="Low complexity" evidence="7">
    <location>
        <begin position="1675"/>
        <end position="1688"/>
    </location>
</feature>
<dbReference type="PROSITE" id="PS50092">
    <property type="entry name" value="TSP1"/>
    <property type="match status" value="8"/>
</dbReference>
<feature type="region of interest" description="Disordered" evidence="7">
    <location>
        <begin position="1672"/>
        <end position="1748"/>
    </location>
</feature>
<dbReference type="SUPFAM" id="SSF82895">
    <property type="entry name" value="TSP-1 type 1 repeat"/>
    <property type="match status" value="8"/>
</dbReference>